<feature type="region of interest" description="Disordered" evidence="5">
    <location>
        <begin position="1"/>
        <end position="33"/>
    </location>
</feature>
<feature type="domain" description="F-box" evidence="6">
    <location>
        <begin position="38"/>
        <end position="85"/>
    </location>
</feature>
<feature type="repeat" description="WD" evidence="4">
    <location>
        <begin position="306"/>
        <end position="345"/>
    </location>
</feature>
<keyword evidence="3" id="KW-0833">Ubl conjugation pathway</keyword>
<dbReference type="Proteomes" id="UP001497482">
    <property type="component" value="Chromosome 18"/>
</dbReference>
<evidence type="ECO:0000259" key="6">
    <source>
        <dbReference type="PROSITE" id="PS50181"/>
    </source>
</evidence>
<dbReference type="Gene3D" id="2.130.10.10">
    <property type="entry name" value="YVTN repeat-like/Quinoprotein amine dehydrogenase"/>
    <property type="match status" value="1"/>
</dbReference>
<dbReference type="CDD" id="cd22135">
    <property type="entry name" value="F-box_FBXW9"/>
    <property type="match status" value="1"/>
</dbReference>
<dbReference type="PANTHER" id="PTHR19872">
    <property type="entry name" value="UBIQUITIN LIGASE SPECIFICITY FACTOR/HREP PROTEIN"/>
    <property type="match status" value="1"/>
</dbReference>
<dbReference type="InterPro" id="IPR001810">
    <property type="entry name" value="F-box_dom"/>
</dbReference>
<accession>A0AAV2KEV2</accession>
<keyword evidence="2" id="KW-0677">Repeat</keyword>
<feature type="compositionally biased region" description="Basic and acidic residues" evidence="5">
    <location>
        <begin position="1"/>
        <end position="13"/>
    </location>
</feature>
<keyword evidence="1 4" id="KW-0853">WD repeat</keyword>
<proteinExistence type="predicted"/>
<dbReference type="InterPro" id="IPR036322">
    <property type="entry name" value="WD40_repeat_dom_sf"/>
</dbReference>
<dbReference type="PROSITE" id="PS50181">
    <property type="entry name" value="FBOX"/>
    <property type="match status" value="1"/>
</dbReference>
<evidence type="ECO:0000256" key="3">
    <source>
        <dbReference type="ARBA" id="ARBA00022786"/>
    </source>
</evidence>
<protein>
    <recommendedName>
        <fullName evidence="6">F-box domain-containing protein</fullName>
    </recommendedName>
</protein>
<organism evidence="7 8">
    <name type="scientific">Knipowitschia caucasica</name>
    <name type="common">Caucasian dwarf goby</name>
    <name type="synonym">Pomatoschistus caucasicus</name>
    <dbReference type="NCBI Taxonomy" id="637954"/>
    <lineage>
        <taxon>Eukaryota</taxon>
        <taxon>Metazoa</taxon>
        <taxon>Chordata</taxon>
        <taxon>Craniata</taxon>
        <taxon>Vertebrata</taxon>
        <taxon>Euteleostomi</taxon>
        <taxon>Actinopterygii</taxon>
        <taxon>Neopterygii</taxon>
        <taxon>Teleostei</taxon>
        <taxon>Neoteleostei</taxon>
        <taxon>Acanthomorphata</taxon>
        <taxon>Gobiaria</taxon>
        <taxon>Gobiiformes</taxon>
        <taxon>Gobioidei</taxon>
        <taxon>Gobiidae</taxon>
        <taxon>Gobiinae</taxon>
        <taxon>Knipowitschia</taxon>
    </lineage>
</organism>
<dbReference type="InterPro" id="IPR015943">
    <property type="entry name" value="WD40/YVTN_repeat-like_dom_sf"/>
</dbReference>
<dbReference type="SUPFAM" id="SSF50978">
    <property type="entry name" value="WD40 repeat-like"/>
    <property type="match status" value="1"/>
</dbReference>
<dbReference type="SMART" id="SM00256">
    <property type="entry name" value="FBOX"/>
    <property type="match status" value="1"/>
</dbReference>
<evidence type="ECO:0000313" key="7">
    <source>
        <dbReference type="EMBL" id="CAL1588470.1"/>
    </source>
</evidence>
<dbReference type="EMBL" id="OZ035840">
    <property type="protein sequence ID" value="CAL1588470.1"/>
    <property type="molecule type" value="Genomic_DNA"/>
</dbReference>
<dbReference type="PANTHER" id="PTHR19872:SF9">
    <property type="entry name" value="UBIQUITIN-BINDING SDF UBIQUITIN LIGASE COMPLEX SUBUNIT"/>
    <property type="match status" value="1"/>
</dbReference>
<evidence type="ECO:0000313" key="8">
    <source>
        <dbReference type="Proteomes" id="UP001497482"/>
    </source>
</evidence>
<dbReference type="InterPro" id="IPR051075">
    <property type="entry name" value="SCF_subunit_WD-repeat"/>
</dbReference>
<sequence>MEGEKEEQLHKEGSVNIKPLDGPASCDQSSDCSPSSGPTGLLSLPWEMVTHIASHLPAQCVITVLPKVCHALRNVGKDNTAWQIRAHRLTGSRAIFPVGPKEDFNWPQACLEMERLITLWTDQTLFVAQQSREQVDERERQGAVLEAGEVGGVDRIGGAAQEVAYGANEGLEVALEGDNQEILGDQQEGAAALINEEIHLRQDDMNPEENIDQRLLGNEQLSEKETKPGRCASPSPALECITLPSDHIGLVTSALLVGGGAERGLIKTKSHVLCLSFKNNVLLTGTHNGKITMYDPRAATPLVKSLAIHNNAVMCLAADDQYIISGSEDSTVAVYDCRAGKGLKKIRLKFYPRSLSYCGSEVWAGDSKGMLHSFSMQAGTFKVLSQFDVAHTAMITGIHLSPGSLYTCSMDKTLKVHIPCSPPRTLCTMQYQTKANGLSVEAGVLAVASGDSCVIWRPRK</sequence>
<evidence type="ECO:0000256" key="5">
    <source>
        <dbReference type="SAM" id="MobiDB-lite"/>
    </source>
</evidence>
<dbReference type="SMART" id="SM00320">
    <property type="entry name" value="WD40"/>
    <property type="match status" value="3"/>
</dbReference>
<dbReference type="AlphaFoldDB" id="A0AAV2KEV2"/>
<reference evidence="7 8" key="1">
    <citation type="submission" date="2024-04" db="EMBL/GenBank/DDBJ databases">
        <authorList>
            <person name="Waldvogel A.-M."/>
            <person name="Schoenle A."/>
        </authorList>
    </citation>
    <scope>NUCLEOTIDE SEQUENCE [LARGE SCALE GENOMIC DNA]</scope>
</reference>
<dbReference type="SUPFAM" id="SSF81383">
    <property type="entry name" value="F-box domain"/>
    <property type="match status" value="1"/>
</dbReference>
<gene>
    <name evidence="7" type="ORF">KC01_LOCUS18262</name>
</gene>
<name>A0AAV2KEV2_KNICA</name>
<evidence type="ECO:0000256" key="2">
    <source>
        <dbReference type="ARBA" id="ARBA00022737"/>
    </source>
</evidence>
<dbReference type="Pfam" id="PF00400">
    <property type="entry name" value="WD40"/>
    <property type="match status" value="1"/>
</dbReference>
<dbReference type="PROSITE" id="PS50082">
    <property type="entry name" value="WD_REPEATS_2"/>
    <property type="match status" value="1"/>
</dbReference>
<dbReference type="InterPro" id="IPR001680">
    <property type="entry name" value="WD40_rpt"/>
</dbReference>
<evidence type="ECO:0000256" key="1">
    <source>
        <dbReference type="ARBA" id="ARBA00022574"/>
    </source>
</evidence>
<keyword evidence="8" id="KW-1185">Reference proteome</keyword>
<evidence type="ECO:0000256" key="4">
    <source>
        <dbReference type="PROSITE-ProRule" id="PRU00221"/>
    </source>
</evidence>
<dbReference type="InterPro" id="IPR036047">
    <property type="entry name" value="F-box-like_dom_sf"/>
</dbReference>